<dbReference type="InterPro" id="IPR003018">
    <property type="entry name" value="GAF"/>
</dbReference>
<dbReference type="Pfam" id="PF00512">
    <property type="entry name" value="HisKA"/>
    <property type="match status" value="1"/>
</dbReference>
<dbReference type="InterPro" id="IPR003661">
    <property type="entry name" value="HisK_dim/P_dom"/>
</dbReference>
<dbReference type="InterPro" id="IPR029016">
    <property type="entry name" value="GAF-like_dom_sf"/>
</dbReference>
<dbReference type="PANTHER" id="PTHR43711">
    <property type="entry name" value="TWO-COMPONENT HISTIDINE KINASE"/>
    <property type="match status" value="1"/>
</dbReference>
<comment type="caution">
    <text evidence="13">The sequence shown here is derived from an EMBL/GenBank/DDBJ whole genome shotgun (WGS) entry which is preliminary data.</text>
</comment>
<dbReference type="InParanoid" id="M0DHC4"/>
<feature type="modified residue" description="4-aspartylphosphate" evidence="7">
    <location>
        <position position="87"/>
    </location>
</feature>
<dbReference type="Proteomes" id="UP000011513">
    <property type="component" value="Unassembled WGS sequence"/>
</dbReference>
<accession>M0DHC4</accession>
<dbReference type="SMART" id="SM00086">
    <property type="entry name" value="PAC"/>
    <property type="match status" value="2"/>
</dbReference>
<feature type="domain" description="Histidine kinase" evidence="9">
    <location>
        <begin position="593"/>
        <end position="811"/>
    </location>
</feature>
<dbReference type="eggNOG" id="arCOG02369">
    <property type="taxonomic scope" value="Archaea"/>
</dbReference>
<dbReference type="AlphaFoldDB" id="M0DHC4"/>
<dbReference type="PROSITE" id="PS50113">
    <property type="entry name" value="PAC"/>
    <property type="match status" value="2"/>
</dbReference>
<comment type="catalytic activity">
    <reaction evidence="1">
        <text>ATP + protein L-histidine = ADP + protein N-phospho-L-histidine.</text>
        <dbReference type="EC" id="2.7.13.3"/>
    </reaction>
</comment>
<dbReference type="GO" id="GO:0000155">
    <property type="term" value="F:phosphorelay sensor kinase activity"/>
    <property type="evidence" value="ECO:0007669"/>
    <property type="project" value="InterPro"/>
</dbReference>
<dbReference type="InterPro" id="IPR001610">
    <property type="entry name" value="PAC"/>
</dbReference>
<evidence type="ECO:0000259" key="9">
    <source>
        <dbReference type="PROSITE" id="PS50109"/>
    </source>
</evidence>
<dbReference type="PRINTS" id="PR00344">
    <property type="entry name" value="BCTRLSENSOR"/>
</dbReference>
<dbReference type="eggNOG" id="arCOG02333">
    <property type="taxonomic scope" value="Archaea"/>
</dbReference>
<dbReference type="SMART" id="SM00065">
    <property type="entry name" value="GAF"/>
    <property type="match status" value="1"/>
</dbReference>
<dbReference type="InterPro" id="IPR013655">
    <property type="entry name" value="PAS_fold_3"/>
</dbReference>
<dbReference type="InterPro" id="IPR036097">
    <property type="entry name" value="HisK_dim/P_sf"/>
</dbReference>
<dbReference type="SUPFAM" id="SSF55785">
    <property type="entry name" value="PYP-like sensor domain (PAS domain)"/>
    <property type="match status" value="2"/>
</dbReference>
<dbReference type="PROSITE" id="PS50110">
    <property type="entry name" value="RESPONSE_REGULATORY"/>
    <property type="match status" value="1"/>
</dbReference>
<evidence type="ECO:0000259" key="11">
    <source>
        <dbReference type="PROSITE" id="PS50112"/>
    </source>
</evidence>
<dbReference type="InterPro" id="IPR003594">
    <property type="entry name" value="HATPase_dom"/>
</dbReference>
<dbReference type="PROSITE" id="PS50109">
    <property type="entry name" value="HIS_KIN"/>
    <property type="match status" value="1"/>
</dbReference>
<sequence>MRSDRRARGRCGTDLREDRQMTEFAGVSPSSTDRIRVLHVDDAPDLGELVAAFLERADDRLVVETATSVDEGLDRLSEEEFDCVVSDYEMSEETGIDFLETIRATRPNLPFILYTGRGSEEVASEAITAGATDYLQKESGTDHYAVLANRIANAVERERTRTSMDEIQHLFSELVDRTDDVLWLFSSDWSETVFVTASYEDVYGQPLSALRADPRAFLDAVHPEDRDRVERAMEALSDGRSIDIEYRVNETESYHRYVWVKGEPITGPDGRVTHVGGSTRDITRRRAREEELARTERQYEAVFEDPNVLVGVLTPDGTVLDVNRTAMDYIDADREAILGAPFRETPWWGDDDSLRDDVQRWVDRAASGEYVPFEAEIVGSDGRRVINGVLRPVTNDDGAVTEIIVSDRDITDRRTRERVLREMYETTADPELSFDERVRELLALGRAQLGVDYGTLSRIRGDDYYFEVVDAADDGIREGDVVPVSATNCEIAAATQETLVIEDVERDAPDETDRAGFTEWGISCYLGTPVFVDDGVYGTFCFYDTEPRNEPFSEWEVTLVDLMSRWVSSELQRQQANERLQRQNERLDRFASIVSHDLRNPLSVAMGSVELAEQTEDLSHLAPAQRSLRRMSRLIDDLLVLARSGDVIDAVSVVNLGPVAERAWENVPTDDATLRVETERTVRADETRLRQLFENLVRNAVEHGSTGHRTMSGDAVEHGSTGSQASPDDAVEHGDGTVTVSVGNLTDGFYVADDGPGISAEDRDKVFEHGYSTERDGTGYGLAIVREIADAHGWEVRVTESADGGARFEVTGVDVVDGD</sequence>
<dbReference type="CDD" id="cd00130">
    <property type="entry name" value="PAS"/>
    <property type="match status" value="1"/>
</dbReference>
<proteinExistence type="predicted"/>
<dbReference type="InterPro" id="IPR001789">
    <property type="entry name" value="Sig_transdc_resp-reg_receiver"/>
</dbReference>
<dbReference type="SUPFAM" id="SSF55874">
    <property type="entry name" value="ATPase domain of HSP90 chaperone/DNA topoisomerase II/histidine kinase"/>
    <property type="match status" value="1"/>
</dbReference>
<dbReference type="PROSITE" id="PS50112">
    <property type="entry name" value="PAS"/>
    <property type="match status" value="1"/>
</dbReference>
<keyword evidence="3 7" id="KW-0597">Phosphoprotein</keyword>
<dbReference type="EMBL" id="AOIV01000003">
    <property type="protein sequence ID" value="ELZ34906.1"/>
    <property type="molecule type" value="Genomic_DNA"/>
</dbReference>
<protein>
    <recommendedName>
        <fullName evidence="2">histidine kinase</fullName>
        <ecNumber evidence="2">2.7.13.3</ecNumber>
    </recommendedName>
</protein>
<dbReference type="InterPro" id="IPR035965">
    <property type="entry name" value="PAS-like_dom_sf"/>
</dbReference>
<dbReference type="Gene3D" id="3.30.450.40">
    <property type="match status" value="1"/>
</dbReference>
<dbReference type="SMART" id="SM00388">
    <property type="entry name" value="HisKA"/>
    <property type="match status" value="1"/>
</dbReference>
<evidence type="ECO:0000256" key="6">
    <source>
        <dbReference type="ARBA" id="ARBA00023012"/>
    </source>
</evidence>
<keyword evidence="4" id="KW-0808">Transferase</keyword>
<dbReference type="Pfam" id="PF00072">
    <property type="entry name" value="Response_reg"/>
    <property type="match status" value="1"/>
</dbReference>
<dbReference type="Gene3D" id="3.40.50.2300">
    <property type="match status" value="1"/>
</dbReference>
<dbReference type="SUPFAM" id="SSF47384">
    <property type="entry name" value="Homodimeric domain of signal transducing histidine kinase"/>
    <property type="match status" value="1"/>
</dbReference>
<dbReference type="EC" id="2.7.13.3" evidence="2"/>
<dbReference type="InterPro" id="IPR013656">
    <property type="entry name" value="PAS_4"/>
</dbReference>
<evidence type="ECO:0000259" key="12">
    <source>
        <dbReference type="PROSITE" id="PS50113"/>
    </source>
</evidence>
<dbReference type="InterPro" id="IPR000014">
    <property type="entry name" value="PAS"/>
</dbReference>
<dbReference type="SUPFAM" id="SSF52172">
    <property type="entry name" value="CheY-like"/>
    <property type="match status" value="1"/>
</dbReference>
<dbReference type="SMART" id="SM00387">
    <property type="entry name" value="HATPase_c"/>
    <property type="match status" value="1"/>
</dbReference>
<evidence type="ECO:0000256" key="2">
    <source>
        <dbReference type="ARBA" id="ARBA00012438"/>
    </source>
</evidence>
<dbReference type="InterPro" id="IPR004358">
    <property type="entry name" value="Sig_transdc_His_kin-like_C"/>
</dbReference>
<keyword evidence="14" id="KW-1185">Reference proteome</keyword>
<gene>
    <name evidence="13" type="ORF">C474_01057</name>
</gene>
<feature type="domain" description="PAS" evidence="11">
    <location>
        <begin position="167"/>
        <end position="240"/>
    </location>
</feature>
<evidence type="ECO:0000313" key="13">
    <source>
        <dbReference type="EMBL" id="ELZ34906.1"/>
    </source>
</evidence>
<dbReference type="PATRIC" id="fig|1227487.5.peg.220"/>
<dbReference type="InterPro" id="IPR011006">
    <property type="entry name" value="CheY-like_superfamily"/>
</dbReference>
<dbReference type="NCBIfam" id="TIGR00229">
    <property type="entry name" value="sensory_box"/>
    <property type="match status" value="2"/>
</dbReference>
<dbReference type="eggNOG" id="arCOG02352">
    <property type="taxonomic scope" value="Archaea"/>
</dbReference>
<feature type="domain" description="PAC" evidence="12">
    <location>
        <begin position="242"/>
        <end position="294"/>
    </location>
</feature>
<evidence type="ECO:0000259" key="10">
    <source>
        <dbReference type="PROSITE" id="PS50110"/>
    </source>
</evidence>
<evidence type="ECO:0000256" key="7">
    <source>
        <dbReference type="PROSITE-ProRule" id="PRU00169"/>
    </source>
</evidence>
<evidence type="ECO:0000256" key="3">
    <source>
        <dbReference type="ARBA" id="ARBA00022553"/>
    </source>
</evidence>
<dbReference type="Pfam" id="PF08448">
    <property type="entry name" value="PAS_4"/>
    <property type="match status" value="1"/>
</dbReference>
<feature type="domain" description="PAC" evidence="12">
    <location>
        <begin position="371"/>
        <end position="422"/>
    </location>
</feature>
<keyword evidence="5 13" id="KW-0418">Kinase</keyword>
<dbReference type="Gene3D" id="1.10.287.130">
    <property type="match status" value="1"/>
</dbReference>
<dbReference type="SMART" id="SM00448">
    <property type="entry name" value="REC"/>
    <property type="match status" value="1"/>
</dbReference>
<dbReference type="SUPFAM" id="SSF55781">
    <property type="entry name" value="GAF domain-like"/>
    <property type="match status" value="1"/>
</dbReference>
<evidence type="ECO:0000256" key="5">
    <source>
        <dbReference type="ARBA" id="ARBA00022777"/>
    </source>
</evidence>
<dbReference type="PANTHER" id="PTHR43711:SF1">
    <property type="entry name" value="HISTIDINE KINASE 1"/>
    <property type="match status" value="1"/>
</dbReference>
<dbReference type="InterPro" id="IPR005467">
    <property type="entry name" value="His_kinase_dom"/>
</dbReference>
<dbReference type="Gene3D" id="3.30.565.10">
    <property type="entry name" value="Histidine kinase-like ATPase, C-terminal domain"/>
    <property type="match status" value="1"/>
</dbReference>
<dbReference type="Pfam" id="PF08447">
    <property type="entry name" value="PAS_3"/>
    <property type="match status" value="1"/>
</dbReference>
<evidence type="ECO:0000256" key="1">
    <source>
        <dbReference type="ARBA" id="ARBA00000085"/>
    </source>
</evidence>
<dbReference type="InterPro" id="IPR036890">
    <property type="entry name" value="HATPase_C_sf"/>
</dbReference>
<dbReference type="InterPro" id="IPR000700">
    <property type="entry name" value="PAS-assoc_C"/>
</dbReference>
<dbReference type="InterPro" id="IPR050736">
    <property type="entry name" value="Sensor_HK_Regulatory"/>
</dbReference>
<dbReference type="CDD" id="cd00156">
    <property type="entry name" value="REC"/>
    <property type="match status" value="1"/>
</dbReference>
<dbReference type="Pfam" id="PF02518">
    <property type="entry name" value="HATPase_c"/>
    <property type="match status" value="1"/>
</dbReference>
<reference evidence="13 14" key="1">
    <citation type="journal article" date="2014" name="PLoS Genet.">
        <title>Phylogenetically driven sequencing of extremely halophilic archaea reveals strategies for static and dynamic osmo-response.</title>
        <authorList>
            <person name="Becker E.A."/>
            <person name="Seitzer P.M."/>
            <person name="Tritt A."/>
            <person name="Larsen D."/>
            <person name="Krusor M."/>
            <person name="Yao A.I."/>
            <person name="Wu D."/>
            <person name="Madern D."/>
            <person name="Eisen J.A."/>
            <person name="Darling A.E."/>
            <person name="Facciotti M.T."/>
        </authorList>
    </citation>
    <scope>NUCLEOTIDE SEQUENCE [LARGE SCALE GENOMIC DNA]</scope>
    <source>
        <strain evidence="13 14">JCM 14848</strain>
    </source>
</reference>
<keyword evidence="6" id="KW-0902">Two-component regulatory system</keyword>
<evidence type="ECO:0000256" key="4">
    <source>
        <dbReference type="ARBA" id="ARBA00022679"/>
    </source>
</evidence>
<feature type="region of interest" description="Disordered" evidence="8">
    <location>
        <begin position="704"/>
        <end position="729"/>
    </location>
</feature>
<dbReference type="CDD" id="cd00082">
    <property type="entry name" value="HisKA"/>
    <property type="match status" value="1"/>
</dbReference>
<evidence type="ECO:0000313" key="14">
    <source>
        <dbReference type="Proteomes" id="UP000011513"/>
    </source>
</evidence>
<dbReference type="SMART" id="SM00091">
    <property type="entry name" value="PAS"/>
    <property type="match status" value="2"/>
</dbReference>
<feature type="domain" description="Response regulatory" evidence="10">
    <location>
        <begin position="36"/>
        <end position="152"/>
    </location>
</feature>
<evidence type="ECO:0000256" key="8">
    <source>
        <dbReference type="SAM" id="MobiDB-lite"/>
    </source>
</evidence>
<dbReference type="Gene3D" id="3.30.450.20">
    <property type="entry name" value="PAS domain"/>
    <property type="match status" value="2"/>
</dbReference>
<name>M0DHC4_HALPD</name>
<dbReference type="Pfam" id="PF01590">
    <property type="entry name" value="GAF"/>
    <property type="match status" value="1"/>
</dbReference>
<organism evidence="13 14">
    <name type="scientific">Halogeometricum pallidum JCM 14848</name>
    <dbReference type="NCBI Taxonomy" id="1227487"/>
    <lineage>
        <taxon>Archaea</taxon>
        <taxon>Methanobacteriati</taxon>
        <taxon>Methanobacteriota</taxon>
        <taxon>Stenosarchaea group</taxon>
        <taxon>Halobacteria</taxon>
        <taxon>Halobacteriales</taxon>
        <taxon>Haloferacaceae</taxon>
        <taxon>Halogeometricum</taxon>
    </lineage>
</organism>